<evidence type="ECO:0000313" key="6">
    <source>
        <dbReference type="Proteomes" id="UP000184226"/>
    </source>
</evidence>
<proteinExistence type="predicted"/>
<dbReference type="GO" id="GO:0043565">
    <property type="term" value="F:sequence-specific DNA binding"/>
    <property type="evidence" value="ECO:0007669"/>
    <property type="project" value="InterPro"/>
</dbReference>
<dbReference type="InterPro" id="IPR020449">
    <property type="entry name" value="Tscrpt_reg_AraC-type_HTH"/>
</dbReference>
<dbReference type="PANTHER" id="PTHR47893:SF1">
    <property type="entry name" value="REGULATORY PROTEIN PCHR"/>
    <property type="match status" value="1"/>
</dbReference>
<dbReference type="InterPro" id="IPR018062">
    <property type="entry name" value="HTH_AraC-typ_CS"/>
</dbReference>
<dbReference type="Gene3D" id="1.10.10.60">
    <property type="entry name" value="Homeodomain-like"/>
    <property type="match status" value="1"/>
</dbReference>
<evidence type="ECO:0000256" key="1">
    <source>
        <dbReference type="ARBA" id="ARBA00023015"/>
    </source>
</evidence>
<reference evidence="5 6" key="1">
    <citation type="submission" date="2016-11" db="EMBL/GenBank/DDBJ databases">
        <authorList>
            <person name="Jaros S."/>
            <person name="Januszkiewicz K."/>
            <person name="Wedrychowicz H."/>
        </authorList>
    </citation>
    <scope>NUCLEOTIDE SEQUENCE [LARGE SCALE GENOMIC DNA]</scope>
    <source>
        <strain evidence="5 6">CGMCC 1.10190</strain>
    </source>
</reference>
<evidence type="ECO:0000256" key="3">
    <source>
        <dbReference type="ARBA" id="ARBA00023163"/>
    </source>
</evidence>
<dbReference type="OrthoDB" id="9789899at2"/>
<dbReference type="SUPFAM" id="SSF46689">
    <property type="entry name" value="Homeodomain-like"/>
    <property type="match status" value="2"/>
</dbReference>
<dbReference type="EMBL" id="FQXE01000016">
    <property type="protein sequence ID" value="SHI25615.1"/>
    <property type="molecule type" value="Genomic_DNA"/>
</dbReference>
<dbReference type="AlphaFoldDB" id="A0A1M5ZMM0"/>
<sequence>MSGSIHRRPRGVSHDPAKLMDGRLEGIPEDWQCLMQLHRPAEGCNICCMNGQPSSKWAFQAEGGPSLTLSILLEGRMEAAIDDGAEFRVDSGSVVLMATGQHTAGWDVLSAERDFRMVNINLTQQALQGLTGLQMDDLLQCMRSSSRSMAHINALMTSMPVFSTLQRAAGEISLCNYRDSKARNVFLCAKVAEVIAAVLDRCWQAHGGTAALLPVPSDRTRLMQARALLEARYGETWSVASLARSVGLSEKRLQAGFQALYGRTMLESLTHIRLDVALAMLACGTSVTETAQTVGFSSVSHFSKVFRAGIGLSPKRWAHGYQPSD</sequence>
<accession>A0A1M5ZMM0</accession>
<evidence type="ECO:0000313" key="5">
    <source>
        <dbReference type="EMBL" id="SHI25615.1"/>
    </source>
</evidence>
<dbReference type="PANTHER" id="PTHR47893">
    <property type="entry name" value="REGULATORY PROTEIN PCHR"/>
    <property type="match status" value="1"/>
</dbReference>
<dbReference type="InterPro" id="IPR053142">
    <property type="entry name" value="PchR_regulatory_protein"/>
</dbReference>
<dbReference type="Pfam" id="PF12833">
    <property type="entry name" value="HTH_18"/>
    <property type="match status" value="1"/>
</dbReference>
<dbReference type="PRINTS" id="PR00032">
    <property type="entry name" value="HTHARAC"/>
</dbReference>
<dbReference type="PROSITE" id="PS00041">
    <property type="entry name" value="HTH_ARAC_FAMILY_1"/>
    <property type="match status" value="1"/>
</dbReference>
<keyword evidence="1" id="KW-0805">Transcription regulation</keyword>
<dbReference type="GO" id="GO:0003700">
    <property type="term" value="F:DNA-binding transcription factor activity"/>
    <property type="evidence" value="ECO:0007669"/>
    <property type="project" value="InterPro"/>
</dbReference>
<name>A0A1M5ZMM0_9BURK</name>
<evidence type="ECO:0000259" key="4">
    <source>
        <dbReference type="PROSITE" id="PS01124"/>
    </source>
</evidence>
<dbReference type="InterPro" id="IPR009057">
    <property type="entry name" value="Homeodomain-like_sf"/>
</dbReference>
<dbReference type="InterPro" id="IPR018060">
    <property type="entry name" value="HTH_AraC"/>
</dbReference>
<protein>
    <submittedName>
        <fullName evidence="5">AraC-type DNA-binding protein</fullName>
    </submittedName>
</protein>
<evidence type="ECO:0000256" key="2">
    <source>
        <dbReference type="ARBA" id="ARBA00023125"/>
    </source>
</evidence>
<gene>
    <name evidence="5" type="ORF">SAMN04488135_11664</name>
</gene>
<dbReference type="PROSITE" id="PS01124">
    <property type="entry name" value="HTH_ARAC_FAMILY_2"/>
    <property type="match status" value="1"/>
</dbReference>
<keyword evidence="2 5" id="KW-0238">DNA-binding</keyword>
<dbReference type="RefSeq" id="WP_084136196.1">
    <property type="nucleotide sequence ID" value="NZ_FQXE01000016.1"/>
</dbReference>
<dbReference type="SMART" id="SM00342">
    <property type="entry name" value="HTH_ARAC"/>
    <property type="match status" value="1"/>
</dbReference>
<dbReference type="Proteomes" id="UP000184226">
    <property type="component" value="Unassembled WGS sequence"/>
</dbReference>
<keyword evidence="3" id="KW-0804">Transcription</keyword>
<dbReference type="STRING" id="658167.SAMN04488135_11664"/>
<keyword evidence="6" id="KW-1185">Reference proteome</keyword>
<feature type="domain" description="HTH araC/xylS-type" evidence="4">
    <location>
        <begin position="223"/>
        <end position="320"/>
    </location>
</feature>
<organism evidence="5 6">
    <name type="scientific">Pollutimonas bauzanensis</name>
    <dbReference type="NCBI Taxonomy" id="658167"/>
    <lineage>
        <taxon>Bacteria</taxon>
        <taxon>Pseudomonadati</taxon>
        <taxon>Pseudomonadota</taxon>
        <taxon>Betaproteobacteria</taxon>
        <taxon>Burkholderiales</taxon>
        <taxon>Alcaligenaceae</taxon>
        <taxon>Pollutimonas</taxon>
    </lineage>
</organism>